<keyword evidence="1" id="KW-1133">Transmembrane helix</keyword>
<proteinExistence type="predicted"/>
<evidence type="ECO:0000256" key="1">
    <source>
        <dbReference type="SAM" id="Phobius"/>
    </source>
</evidence>
<sequence>MLLMIHNLKNFLIIYAYFCNPWRVFYKICPIFYQPFLNSHYFGWNLIDHFLWIQLGALIGLHHFLYYHLLHRPNFHHFYLDHDAISFDLLSYLIAP</sequence>
<protein>
    <submittedName>
        <fullName evidence="2">Uncharacterized protein</fullName>
    </submittedName>
</protein>
<organism evidence="2">
    <name type="scientific">Panstrongylus lignarius</name>
    <dbReference type="NCBI Taxonomy" id="156445"/>
    <lineage>
        <taxon>Eukaryota</taxon>
        <taxon>Metazoa</taxon>
        <taxon>Ecdysozoa</taxon>
        <taxon>Arthropoda</taxon>
        <taxon>Hexapoda</taxon>
        <taxon>Insecta</taxon>
        <taxon>Pterygota</taxon>
        <taxon>Neoptera</taxon>
        <taxon>Paraneoptera</taxon>
        <taxon>Hemiptera</taxon>
        <taxon>Heteroptera</taxon>
        <taxon>Panheteroptera</taxon>
        <taxon>Cimicomorpha</taxon>
        <taxon>Reduviidae</taxon>
        <taxon>Triatominae</taxon>
        <taxon>Panstrongylus</taxon>
    </lineage>
</organism>
<name>A0A224XR29_9HEMI</name>
<feature type="transmembrane region" description="Helical" evidence="1">
    <location>
        <begin position="12"/>
        <end position="33"/>
    </location>
</feature>
<feature type="transmembrane region" description="Helical" evidence="1">
    <location>
        <begin position="49"/>
        <end position="69"/>
    </location>
</feature>
<dbReference type="EMBL" id="GFTR01001469">
    <property type="protein sequence ID" value="JAW14957.1"/>
    <property type="molecule type" value="Transcribed_RNA"/>
</dbReference>
<dbReference type="AlphaFoldDB" id="A0A224XR29"/>
<reference evidence="2" key="1">
    <citation type="journal article" date="2018" name="PLoS Negl. Trop. Dis.">
        <title>An insight into the salivary gland and fat body transcriptome of Panstrongylus lignarius (Hemiptera: Heteroptera), the main vector of Chagas disease in Peru.</title>
        <authorList>
            <person name="Nevoa J.C."/>
            <person name="Mendes M.T."/>
            <person name="da Silva M.V."/>
            <person name="Soares S.C."/>
            <person name="Oliveira C.J.F."/>
            <person name="Ribeiro J.M.C."/>
        </authorList>
    </citation>
    <scope>NUCLEOTIDE SEQUENCE</scope>
</reference>
<keyword evidence="1" id="KW-0472">Membrane</keyword>
<keyword evidence="1" id="KW-0812">Transmembrane</keyword>
<evidence type="ECO:0000313" key="2">
    <source>
        <dbReference type="EMBL" id="JAW14957.1"/>
    </source>
</evidence>
<accession>A0A224XR29</accession>